<sequence length="634" mass="64183">MKQLYRTNGNLSCKYCTFLPYTLSLLFFLLFTIIGHTQTIKNAYAKVNSIATVGGKSQLTISNESLNGYTWAVNKEVIVIQMQDNVLGNTTNSSLFGGLLTGNNIGNAGAFEVATVTAVGTSPKTITLDRALTRPFNTGSNASVQVVSFTSLSTGNITTDDDITAIPWDGNLGRGGIVAISVGGTLTLRHEINVDGKGFAGGASSANKDPNCNDDNYFSNSTNYGAKGEGIYLNTDNNYTRGRARLLSGGGGGNSDGAGGAGGSNFSAGGNGALDGCSDGGGLGGVALGFSLLTGNRAFLGGGGGGGQGRSSQSDGGNGGGIILIRAGGLKTSCGSPGISANGKAAVGSGSYGAGGGGAAGTIILQIKSYNVLSACRLDIDANGGRGGSSGNILSSGGAGGGGGQGAILVTGSALMSNISQSTKPGAGGSKCLFCGSAPGGAGNDGDGEQGGIGVVLPVRLLFFNAESKNDKAVLSWSSADELNVTYTVERSTDGINFTSIGTVTGTGQPNYTFTDPNAITGTVYYRLVMSGDMNAQIIYSSVKHVSRTSATQVAAAYPNPAHDYFYIRVTGDNNNKQHKVTVTDLAGQVVYTTTGIPANNIIKVTPGRVLKPGLYMFRVTSDGYEQAGKLMIQ</sequence>
<gene>
    <name evidence="3" type="ORF">A4H97_08895</name>
</gene>
<proteinExistence type="predicted"/>
<dbReference type="OrthoDB" id="1490051at2"/>
<evidence type="ECO:0000313" key="3">
    <source>
        <dbReference type="EMBL" id="OQP44483.1"/>
    </source>
</evidence>
<dbReference type="AlphaFoldDB" id="A0A1V9EED1"/>
<keyword evidence="4" id="KW-1185">Reference proteome</keyword>
<dbReference type="NCBIfam" id="TIGR04183">
    <property type="entry name" value="Por_Secre_tail"/>
    <property type="match status" value="1"/>
</dbReference>
<accession>A0A1V9EED1</accession>
<comment type="caution">
    <text evidence="3">The sequence shown here is derived from an EMBL/GenBank/DDBJ whole genome shotgun (WGS) entry which is preliminary data.</text>
</comment>
<name>A0A1V9EED1_9BACT</name>
<evidence type="ECO:0000259" key="2">
    <source>
        <dbReference type="Pfam" id="PF18962"/>
    </source>
</evidence>
<dbReference type="EMBL" id="LVXG01000034">
    <property type="protein sequence ID" value="OQP44483.1"/>
    <property type="molecule type" value="Genomic_DNA"/>
</dbReference>
<dbReference type="RefSeq" id="WP_081202534.1">
    <property type="nucleotide sequence ID" value="NZ_FOCZ01000006.1"/>
</dbReference>
<organism evidence="3 4">
    <name type="scientific">Niastella yeongjuensis</name>
    <dbReference type="NCBI Taxonomy" id="354355"/>
    <lineage>
        <taxon>Bacteria</taxon>
        <taxon>Pseudomonadati</taxon>
        <taxon>Bacteroidota</taxon>
        <taxon>Chitinophagia</taxon>
        <taxon>Chitinophagales</taxon>
        <taxon>Chitinophagaceae</taxon>
        <taxon>Niastella</taxon>
    </lineage>
</organism>
<evidence type="ECO:0000313" key="4">
    <source>
        <dbReference type="Proteomes" id="UP000192610"/>
    </source>
</evidence>
<dbReference type="STRING" id="354355.SAMN05660816_03767"/>
<protein>
    <recommendedName>
        <fullName evidence="2">Secretion system C-terminal sorting domain-containing protein</fullName>
    </recommendedName>
</protein>
<reference evidence="4" key="1">
    <citation type="submission" date="2016-04" db="EMBL/GenBank/DDBJ databases">
        <authorList>
            <person name="Chen L."/>
            <person name="Zhuang W."/>
            <person name="Wang G."/>
        </authorList>
    </citation>
    <scope>NUCLEOTIDE SEQUENCE [LARGE SCALE GENOMIC DNA]</scope>
    <source>
        <strain evidence="4">17621</strain>
    </source>
</reference>
<dbReference type="InterPro" id="IPR026444">
    <property type="entry name" value="Secre_tail"/>
</dbReference>
<keyword evidence="1" id="KW-0472">Membrane</keyword>
<dbReference type="Pfam" id="PF18962">
    <property type="entry name" value="Por_Secre_tail"/>
    <property type="match status" value="1"/>
</dbReference>
<feature type="transmembrane region" description="Helical" evidence="1">
    <location>
        <begin position="12"/>
        <end position="34"/>
    </location>
</feature>
<dbReference type="InterPro" id="IPR013783">
    <property type="entry name" value="Ig-like_fold"/>
</dbReference>
<keyword evidence="1" id="KW-0812">Transmembrane</keyword>
<dbReference type="Gene3D" id="2.60.40.10">
    <property type="entry name" value="Immunoglobulins"/>
    <property type="match status" value="1"/>
</dbReference>
<keyword evidence="1" id="KW-1133">Transmembrane helix</keyword>
<evidence type="ECO:0000256" key="1">
    <source>
        <dbReference type="SAM" id="Phobius"/>
    </source>
</evidence>
<dbReference type="Proteomes" id="UP000192610">
    <property type="component" value="Unassembled WGS sequence"/>
</dbReference>
<feature type="domain" description="Secretion system C-terminal sorting" evidence="2">
    <location>
        <begin position="558"/>
        <end position="633"/>
    </location>
</feature>